<reference evidence="2 3" key="1">
    <citation type="submission" date="2024-01" db="EMBL/GenBank/DDBJ databases">
        <authorList>
            <person name="Allen C."/>
            <person name="Tagirdzhanova G."/>
        </authorList>
    </citation>
    <scope>NUCLEOTIDE SEQUENCE [LARGE SCALE GENOMIC DNA]</scope>
    <source>
        <strain evidence="2 3">CBS 119000</strain>
    </source>
</reference>
<feature type="region of interest" description="Disordered" evidence="1">
    <location>
        <begin position="292"/>
        <end position="315"/>
    </location>
</feature>
<dbReference type="Proteomes" id="UP001642502">
    <property type="component" value="Unassembled WGS sequence"/>
</dbReference>
<protein>
    <submittedName>
        <fullName evidence="2">Uncharacterized protein</fullName>
    </submittedName>
</protein>
<feature type="compositionally biased region" description="Low complexity" evidence="1">
    <location>
        <begin position="134"/>
        <end position="160"/>
    </location>
</feature>
<evidence type="ECO:0000256" key="1">
    <source>
        <dbReference type="SAM" id="MobiDB-lite"/>
    </source>
</evidence>
<proteinExistence type="predicted"/>
<dbReference type="EMBL" id="CAWUON010000048">
    <property type="protein sequence ID" value="CAK7269498.1"/>
    <property type="molecule type" value="Genomic_DNA"/>
</dbReference>
<comment type="caution">
    <text evidence="2">The sequence shown here is derived from an EMBL/GenBank/DDBJ whole genome shotgun (WGS) entry which is preliminary data.</text>
</comment>
<feature type="region of interest" description="Disordered" evidence="1">
    <location>
        <begin position="337"/>
        <end position="367"/>
    </location>
</feature>
<name>A0ABP0DMI5_9PEZI</name>
<feature type="compositionally biased region" description="Polar residues" evidence="1">
    <location>
        <begin position="295"/>
        <end position="311"/>
    </location>
</feature>
<feature type="compositionally biased region" description="Low complexity" evidence="1">
    <location>
        <begin position="31"/>
        <end position="46"/>
    </location>
</feature>
<feature type="compositionally biased region" description="Pro residues" evidence="1">
    <location>
        <begin position="1"/>
        <end position="10"/>
    </location>
</feature>
<feature type="compositionally biased region" description="Low complexity" evidence="1">
    <location>
        <begin position="85"/>
        <end position="102"/>
    </location>
</feature>
<evidence type="ECO:0000313" key="2">
    <source>
        <dbReference type="EMBL" id="CAK7269498.1"/>
    </source>
</evidence>
<keyword evidence="3" id="KW-1185">Reference proteome</keyword>
<feature type="region of interest" description="Disordered" evidence="1">
    <location>
        <begin position="1"/>
        <end position="164"/>
    </location>
</feature>
<sequence>MNPCAPPPVPTATFSGEAPNSAIHSQHSDPEPSSASSPHHVSSSTSIKPDVVDAKGLPLLFPPLRPDASPSALDSPARDSMLTGATPAEAAANADNDPVENATESDRGPEILILEDASGPPEATWHTPHHRPSGRTSSSASPSHMPGGSRPRAGSARRPSMSTNARQTLAHLFIAETTLIIEEISDFDSDNGRIQIIRPFEIEEAESEREKITDPNRNRRGKFNMAKMRRRSSARLFRPPELDRGVTSGLREFTFGAESDEEVLLDEDDGSDYDDDALDSFLLRQRDEKRRRRMTSGSISKRTITESIGSDTDTEDLSSILDANDVGSSARRLRRRLDRHSLQFQDPPPPRIDELDEPDTSDNEDEDDVKELIQNGEFLARELPYYTLEYISMEVDSP</sequence>
<organism evidence="2 3">
    <name type="scientific">Sporothrix epigloea</name>
    <dbReference type="NCBI Taxonomy" id="1892477"/>
    <lineage>
        <taxon>Eukaryota</taxon>
        <taxon>Fungi</taxon>
        <taxon>Dikarya</taxon>
        <taxon>Ascomycota</taxon>
        <taxon>Pezizomycotina</taxon>
        <taxon>Sordariomycetes</taxon>
        <taxon>Sordariomycetidae</taxon>
        <taxon>Ophiostomatales</taxon>
        <taxon>Ophiostomataceae</taxon>
        <taxon>Sporothrix</taxon>
    </lineage>
</organism>
<feature type="compositionally biased region" description="Acidic residues" evidence="1">
    <location>
        <begin position="354"/>
        <end position="367"/>
    </location>
</feature>
<evidence type="ECO:0000313" key="3">
    <source>
        <dbReference type="Proteomes" id="UP001642502"/>
    </source>
</evidence>
<gene>
    <name evidence="2" type="ORF">SEPCBS119000_003599</name>
</gene>
<accession>A0ABP0DMI5</accession>